<dbReference type="Proteomes" id="UP000623467">
    <property type="component" value="Unassembled WGS sequence"/>
</dbReference>
<dbReference type="SUPFAM" id="SSF52047">
    <property type="entry name" value="RNI-like"/>
    <property type="match status" value="1"/>
</dbReference>
<proteinExistence type="predicted"/>
<dbReference type="OrthoDB" id="2745898at2759"/>
<accession>A0A8H7DBM9</accession>
<evidence type="ECO:0000313" key="1">
    <source>
        <dbReference type="EMBL" id="KAF7366882.1"/>
    </source>
</evidence>
<keyword evidence="2" id="KW-1185">Reference proteome</keyword>
<sequence>MSPLPQELVDIVVDNLRDDIPSLKSCAFAARTFLTSARCHIFRRIEIAPPKPKTTPSSSPCQNLLALLTSSPHLPPLVEELCIVSMGSSSNEILEPDKTSSIIKGPRSWIMTDDSLSLILPLLNLKRISLIENASPWGAAVRWNDVPYPLYTALTATFCSPSLKAIHLRGIIIDSPAQLLALFRDAASLTELSLSRVRFTETLPAHTASLWPDLDARPWRPRLRTLLLSDQPKTGPLCEYLSSPGIDLADVKVLTVATYQPESRNIITQAASTVEHLRLLYTPSGAYTSIFNNSTLRSIHIFAIWRWLFRAIHSFFRSFTDESHLEVVVFEGLHPQSGSDGDDVGLRGLSELDAAIDAAIERHFHSLETVEIQRTLYLNCDRLRSFEDWSVTMREALPSLAARGILRLKENRVPNNGVHHGFE</sequence>
<name>A0A8H7DBM9_9AGAR</name>
<gene>
    <name evidence="1" type="ORF">MSAN_00946900</name>
</gene>
<comment type="caution">
    <text evidence="1">The sequence shown here is derived from an EMBL/GenBank/DDBJ whole genome shotgun (WGS) entry which is preliminary data.</text>
</comment>
<dbReference type="AlphaFoldDB" id="A0A8H7DBM9"/>
<reference evidence="1" key="1">
    <citation type="submission" date="2020-05" db="EMBL/GenBank/DDBJ databases">
        <title>Mycena genomes resolve the evolution of fungal bioluminescence.</title>
        <authorList>
            <person name="Tsai I.J."/>
        </authorList>
    </citation>
    <scope>NUCLEOTIDE SEQUENCE</scope>
    <source>
        <strain evidence="1">160909Yilan</strain>
    </source>
</reference>
<dbReference type="EMBL" id="JACAZH010000006">
    <property type="protein sequence ID" value="KAF7366882.1"/>
    <property type="molecule type" value="Genomic_DNA"/>
</dbReference>
<protein>
    <submittedName>
        <fullName evidence="1">Uncharacterized protein</fullName>
    </submittedName>
</protein>
<organism evidence="1 2">
    <name type="scientific">Mycena sanguinolenta</name>
    <dbReference type="NCBI Taxonomy" id="230812"/>
    <lineage>
        <taxon>Eukaryota</taxon>
        <taxon>Fungi</taxon>
        <taxon>Dikarya</taxon>
        <taxon>Basidiomycota</taxon>
        <taxon>Agaricomycotina</taxon>
        <taxon>Agaricomycetes</taxon>
        <taxon>Agaricomycetidae</taxon>
        <taxon>Agaricales</taxon>
        <taxon>Marasmiineae</taxon>
        <taxon>Mycenaceae</taxon>
        <taxon>Mycena</taxon>
    </lineage>
</organism>
<evidence type="ECO:0000313" key="2">
    <source>
        <dbReference type="Proteomes" id="UP000623467"/>
    </source>
</evidence>